<keyword evidence="2" id="KW-1185">Reference proteome</keyword>
<sequence>MSLQRVSCWEIWRTFENVSAYDVYSFCFCTSWASALDTSWSTSLMRFVICCCSEDTCTAQVLKCDCSRLHMLIRWVGCSRSSTSGSRFAGSVSVPRITGRNIGTLCSRTMSSSFSMPTSRAAADFTTTMLCAPPLPPPPVGAVLLGEMLLVVVGLVLL</sequence>
<dbReference type="Proteomes" id="UP000075902">
    <property type="component" value="Unassembled WGS sequence"/>
</dbReference>
<reference evidence="2" key="1">
    <citation type="submission" date="2014-01" db="EMBL/GenBank/DDBJ databases">
        <title>The Genome Sequence of Anopheles melas CM1001059_A (V2).</title>
        <authorList>
            <consortium name="The Broad Institute Genomics Platform"/>
            <person name="Neafsey D.E."/>
            <person name="Besansky N."/>
            <person name="Howell P."/>
            <person name="Walton C."/>
            <person name="Young S.K."/>
            <person name="Zeng Q."/>
            <person name="Gargeya S."/>
            <person name="Fitzgerald M."/>
            <person name="Haas B."/>
            <person name="Abouelleil A."/>
            <person name="Allen A.W."/>
            <person name="Alvarado L."/>
            <person name="Arachchi H.M."/>
            <person name="Berlin A.M."/>
            <person name="Chapman S.B."/>
            <person name="Gainer-Dewar J."/>
            <person name="Goldberg J."/>
            <person name="Griggs A."/>
            <person name="Gujja S."/>
            <person name="Hansen M."/>
            <person name="Howarth C."/>
            <person name="Imamovic A."/>
            <person name="Ireland A."/>
            <person name="Larimer J."/>
            <person name="McCowan C."/>
            <person name="Murphy C."/>
            <person name="Pearson M."/>
            <person name="Poon T.W."/>
            <person name="Priest M."/>
            <person name="Roberts A."/>
            <person name="Saif S."/>
            <person name="Shea T."/>
            <person name="Sisk P."/>
            <person name="Sykes S."/>
            <person name="Wortman J."/>
            <person name="Nusbaum C."/>
            <person name="Birren B."/>
        </authorList>
    </citation>
    <scope>NUCLEOTIDE SEQUENCE [LARGE SCALE GENOMIC DNA]</scope>
    <source>
        <strain evidence="2">CM1001059</strain>
    </source>
</reference>
<reference evidence="1" key="2">
    <citation type="submission" date="2020-05" db="UniProtKB">
        <authorList>
            <consortium name="EnsemblMetazoa"/>
        </authorList>
    </citation>
    <scope>IDENTIFICATION</scope>
    <source>
        <strain evidence="1">CM1001059</strain>
    </source>
</reference>
<dbReference type="EnsemblMetazoa" id="AMEC019907-RA">
    <property type="protein sequence ID" value="AMEC019907-PA"/>
    <property type="gene ID" value="AMEC019907"/>
</dbReference>
<dbReference type="AlphaFoldDB" id="A0A182UGC5"/>
<protein>
    <submittedName>
        <fullName evidence="1">Uncharacterized protein</fullName>
    </submittedName>
</protein>
<accession>A0A182UGC5</accession>
<evidence type="ECO:0000313" key="1">
    <source>
        <dbReference type="EnsemblMetazoa" id="AMEC019907-PA"/>
    </source>
</evidence>
<evidence type="ECO:0000313" key="2">
    <source>
        <dbReference type="Proteomes" id="UP000075902"/>
    </source>
</evidence>
<organism evidence="1 2">
    <name type="scientific">Anopheles melas</name>
    <dbReference type="NCBI Taxonomy" id="34690"/>
    <lineage>
        <taxon>Eukaryota</taxon>
        <taxon>Metazoa</taxon>
        <taxon>Ecdysozoa</taxon>
        <taxon>Arthropoda</taxon>
        <taxon>Hexapoda</taxon>
        <taxon>Insecta</taxon>
        <taxon>Pterygota</taxon>
        <taxon>Neoptera</taxon>
        <taxon>Endopterygota</taxon>
        <taxon>Diptera</taxon>
        <taxon>Nematocera</taxon>
        <taxon>Culicoidea</taxon>
        <taxon>Culicidae</taxon>
        <taxon>Anophelinae</taxon>
        <taxon>Anopheles</taxon>
    </lineage>
</organism>
<proteinExistence type="predicted"/>
<dbReference type="VEuPathDB" id="VectorBase:AMEC019907"/>
<name>A0A182UGC5_9DIPT</name>